<evidence type="ECO:0000313" key="2">
    <source>
        <dbReference type="EMBL" id="KAK8762075.1"/>
    </source>
</evidence>
<evidence type="ECO:0000256" key="1">
    <source>
        <dbReference type="SAM" id="MobiDB-lite"/>
    </source>
</evidence>
<accession>A0AAQ4DHY5</accession>
<dbReference type="EMBL" id="JARKHS020030507">
    <property type="protein sequence ID" value="KAK8762075.1"/>
    <property type="molecule type" value="Genomic_DNA"/>
</dbReference>
<protein>
    <submittedName>
        <fullName evidence="2">Uncharacterized protein</fullName>
    </submittedName>
</protein>
<dbReference type="Proteomes" id="UP001321473">
    <property type="component" value="Unassembled WGS sequence"/>
</dbReference>
<keyword evidence="3" id="KW-1185">Reference proteome</keyword>
<comment type="caution">
    <text evidence="2">The sequence shown here is derived from an EMBL/GenBank/DDBJ whole genome shotgun (WGS) entry which is preliminary data.</text>
</comment>
<name>A0AAQ4DHY5_AMBAM</name>
<organism evidence="2 3">
    <name type="scientific">Amblyomma americanum</name>
    <name type="common">Lone star tick</name>
    <dbReference type="NCBI Taxonomy" id="6943"/>
    <lineage>
        <taxon>Eukaryota</taxon>
        <taxon>Metazoa</taxon>
        <taxon>Ecdysozoa</taxon>
        <taxon>Arthropoda</taxon>
        <taxon>Chelicerata</taxon>
        <taxon>Arachnida</taxon>
        <taxon>Acari</taxon>
        <taxon>Parasitiformes</taxon>
        <taxon>Ixodida</taxon>
        <taxon>Ixodoidea</taxon>
        <taxon>Ixodidae</taxon>
        <taxon>Amblyomminae</taxon>
        <taxon>Amblyomma</taxon>
    </lineage>
</organism>
<sequence length="162" mass="17621">MPSHGSMVGNTGVTSVSAVLRASKSKLTDLNNRNKRRQSGYYLRRMFLRSLVKKAKELQRAQPLALIKGDGTLDNDFPCPRVAAFLPLQSKHHARRRPLQSCSDFECVPAGPSISTSTEDARSSTVGACTCAPMCVESGKSTSEPVMRAALTPNDQREDLQA</sequence>
<reference evidence="2 3" key="1">
    <citation type="journal article" date="2023" name="Arcadia Sci">
        <title>De novo assembly of a long-read Amblyomma americanum tick genome.</title>
        <authorList>
            <person name="Chou S."/>
            <person name="Poskanzer K.E."/>
            <person name="Rollins M."/>
            <person name="Thuy-Boun P.S."/>
        </authorList>
    </citation>
    <scope>NUCLEOTIDE SEQUENCE [LARGE SCALE GENOMIC DNA]</scope>
    <source>
        <strain evidence="2">F_SG_1</strain>
        <tissue evidence="2">Salivary glands</tissue>
    </source>
</reference>
<dbReference type="AlphaFoldDB" id="A0AAQ4DHY5"/>
<feature type="region of interest" description="Disordered" evidence="1">
    <location>
        <begin position="138"/>
        <end position="162"/>
    </location>
</feature>
<evidence type="ECO:0000313" key="3">
    <source>
        <dbReference type="Proteomes" id="UP001321473"/>
    </source>
</evidence>
<proteinExistence type="predicted"/>
<gene>
    <name evidence="2" type="ORF">V5799_026658</name>
</gene>